<feature type="region of interest" description="Disordered" evidence="1">
    <location>
        <begin position="426"/>
        <end position="447"/>
    </location>
</feature>
<accession>A0AAD9EAI4</accession>
<comment type="caution">
    <text evidence="2">The sequence shown here is derived from an EMBL/GenBank/DDBJ whole genome shotgun (WGS) entry which is preliminary data.</text>
</comment>
<dbReference type="CDD" id="cd01709">
    <property type="entry name" value="RT_like_1"/>
    <property type="match status" value="1"/>
</dbReference>
<dbReference type="EMBL" id="JAQOWY010000516">
    <property type="protein sequence ID" value="KAK1840978.1"/>
    <property type="molecule type" value="Genomic_DNA"/>
</dbReference>
<protein>
    <recommendedName>
        <fullName evidence="4">Reverse transcriptase domain-containing protein</fullName>
    </recommendedName>
</protein>
<gene>
    <name evidence="2" type="ORF">CCHR01_16404</name>
</gene>
<keyword evidence="3" id="KW-1185">Reference proteome</keyword>
<name>A0AAD9EAI4_9PEZI</name>
<evidence type="ECO:0000313" key="2">
    <source>
        <dbReference type="EMBL" id="KAK1840978.1"/>
    </source>
</evidence>
<sequence>MASFGLGGRSGLRAYKSFMRWPSLHSNRSHRSISTTVSFRQRQSSPLHKSSSTKMASSDVLSQTLFTITNVKLDQLHKQKRAYEQSKQALLEDAALETDHRKRAKLLVERAESLPFMSQIADSRLISIANLKRFVDQAEFDPCISADFVRGYENAVRQSLDVESTKYRFAELYGKLVNEWVSDGKSDDQGSEASFVPVGREEMHQQRATWEDYVFKAKETDEAAITEYLEQLFCESSKDVRRAFVHLKEDIEKFQKSWDEKTTHFDEDSLGNTIRGLLRTDTLTDQKRTILNDFLNNKVVLREIADVLNMRMQTRREWAWDGDSIIDQRRQLNGRYRFFPDEDLLQSIFIHHVGMQWAVRMRALLVRFMREHGVEKAAARRMSKEEVRRRRYFLRTTNVDDDGSVEKKLAGHFHDEIFLDQLPASAEEKRGGYSSSNDRLEEEDDTRKSHTAVVQNLLHLIQSEIIIHQRLGSDITVIRSDLKWFGPSVPHSSIFAVLRFFGVRDDWISLFQRILECPLRFAQDPPSTPAQIRRRGTPLSTPLADFIAETMLFCMDFAVNQNGDGCRLYRLHDDMWLWGGQETCARAWRTMSEFVEMMGLEFNEDKTGSVHIRAAEAEATAAAKSDHVKGLPKGDVVWGFLQLDPASGRFVIDQRKIDAHIDELRLQLEACGSVFDWIQAWNIYGARFFGTNCGQLANCYSRAHVDSMLATFHRIQRRLFGEDNGGGDDSDENQVGGGSAGARLKRMVGERFGITDIPDGYLYFPVSLGGLGLKNPFVPLYLIREAVTEDPHEIMDKFLEEEEAEYRAHKARYEDMDAVDRGSWWHNDDFTDLRDEPFMSFEEFTRHRRRTSASLGRVLDRLRQLPEAKGIELAGDVEAALGSTPAGWYGLGGYEQWICGLYAKDMIARFGSLVIVDKGLLPTGLLDMLRQSRFKWRG</sequence>
<dbReference type="Proteomes" id="UP001243330">
    <property type="component" value="Unassembled WGS sequence"/>
</dbReference>
<evidence type="ECO:0000313" key="3">
    <source>
        <dbReference type="Proteomes" id="UP001243330"/>
    </source>
</evidence>
<reference evidence="2" key="1">
    <citation type="submission" date="2023-01" db="EMBL/GenBank/DDBJ databases">
        <title>Colletotrichum chrysophilum M932 genome sequence.</title>
        <authorList>
            <person name="Baroncelli R."/>
        </authorList>
    </citation>
    <scope>NUCLEOTIDE SEQUENCE</scope>
    <source>
        <strain evidence="2">M932</strain>
    </source>
</reference>
<proteinExistence type="predicted"/>
<dbReference type="PANTHER" id="PTHR37015:SF2">
    <property type="entry name" value="REVERSE TRANSCRIPTASE DOMAIN-CONTAINING PROTEIN"/>
    <property type="match status" value="1"/>
</dbReference>
<evidence type="ECO:0008006" key="4">
    <source>
        <dbReference type="Google" id="ProtNLM"/>
    </source>
</evidence>
<evidence type="ECO:0000256" key="1">
    <source>
        <dbReference type="SAM" id="MobiDB-lite"/>
    </source>
</evidence>
<feature type="region of interest" description="Disordered" evidence="1">
    <location>
        <begin position="32"/>
        <end position="55"/>
    </location>
</feature>
<organism evidence="2 3">
    <name type="scientific">Colletotrichum chrysophilum</name>
    <dbReference type="NCBI Taxonomy" id="1836956"/>
    <lineage>
        <taxon>Eukaryota</taxon>
        <taxon>Fungi</taxon>
        <taxon>Dikarya</taxon>
        <taxon>Ascomycota</taxon>
        <taxon>Pezizomycotina</taxon>
        <taxon>Sordariomycetes</taxon>
        <taxon>Hypocreomycetidae</taxon>
        <taxon>Glomerellales</taxon>
        <taxon>Glomerellaceae</taxon>
        <taxon>Colletotrichum</taxon>
        <taxon>Colletotrichum gloeosporioides species complex</taxon>
    </lineage>
</organism>
<dbReference type="AlphaFoldDB" id="A0AAD9EAI4"/>
<dbReference type="PANTHER" id="PTHR37015">
    <property type="entry name" value="REVERSE TRANSCRIPTASE DOMAIN-CONTAINING PROTEIN"/>
    <property type="match status" value="1"/>
</dbReference>